<evidence type="ECO:0000313" key="1">
    <source>
        <dbReference type="EMBL" id="ABI69106.1"/>
    </source>
</evidence>
<dbReference type="AlphaFoldDB" id="Q0AVZ8"/>
<organism evidence="1 2">
    <name type="scientific">Syntrophomonas wolfei subsp. wolfei (strain DSM 2245B / Goettingen)</name>
    <dbReference type="NCBI Taxonomy" id="335541"/>
    <lineage>
        <taxon>Bacteria</taxon>
        <taxon>Bacillati</taxon>
        <taxon>Bacillota</taxon>
        <taxon>Clostridia</taxon>
        <taxon>Eubacteriales</taxon>
        <taxon>Syntrophomonadaceae</taxon>
        <taxon>Syntrophomonas</taxon>
    </lineage>
</organism>
<protein>
    <recommendedName>
        <fullName evidence="3">CRISPR-associated protein, Csh1 family</fullName>
    </recommendedName>
</protein>
<proteinExistence type="predicted"/>
<evidence type="ECO:0008006" key="3">
    <source>
        <dbReference type="Google" id="ProtNLM"/>
    </source>
</evidence>
<dbReference type="Proteomes" id="UP000001968">
    <property type="component" value="Chromosome"/>
</dbReference>
<reference evidence="2" key="1">
    <citation type="journal article" date="2010" name="Environ. Microbiol.">
        <title>The genome of Syntrophomonas wolfei: new insights into syntrophic metabolism and biohydrogen production.</title>
        <authorList>
            <person name="Sieber J.R."/>
            <person name="Sims D.R."/>
            <person name="Han C."/>
            <person name="Kim E."/>
            <person name="Lykidis A."/>
            <person name="Lapidus A.L."/>
            <person name="McDonnald E."/>
            <person name="Rohlin L."/>
            <person name="Culley D.E."/>
            <person name="Gunsalus R."/>
            <person name="McInerney M.J."/>
        </authorList>
    </citation>
    <scope>NUCLEOTIDE SEQUENCE [LARGE SCALE GENOMIC DNA]</scope>
    <source>
        <strain evidence="2">DSM 2245B / Goettingen</strain>
    </source>
</reference>
<gene>
    <name evidence="1" type="ordered locus">Swol_1808</name>
</gene>
<keyword evidence="2" id="KW-1185">Reference proteome</keyword>
<dbReference type="RefSeq" id="WP_011641201.1">
    <property type="nucleotide sequence ID" value="NC_008346.1"/>
</dbReference>
<name>Q0AVZ8_SYNWW</name>
<dbReference type="KEGG" id="swo:Swol_1808"/>
<dbReference type="EMBL" id="CP000448">
    <property type="protein sequence ID" value="ABI69106.1"/>
    <property type="molecule type" value="Genomic_DNA"/>
</dbReference>
<dbReference type="OrthoDB" id="1397020at2"/>
<dbReference type="HOGENOM" id="CLU_033146_0_0_9"/>
<sequence length="587" mass="68487">MLKDLLNEFVNHPDFDVDTMVLDNYQLEPGLYIRFNNYNKMDELYVKKNTDLPENDPLVKWFKKADFYSSLIEMNKPVDPKKKIHSNNLFTLFCKRDIFYQEGKVHPELQEHIDRYFSALLNPGNRETAKILAAAHYEPLPEESVYCSKARFNAVLDTVAEYIKKEDIRNNCYIKLFLNAEEEAYVYESGRYLLPKIFNKNTYNINVGGRILGLSNTDMGMNAKKPFLEHKTTAFKVPYRISTEEALLLRKFYLWLFGQGRGGRPLYNGYIPVWEHAPQLLLVANEVDVRKPVIYLHFERGVDLTIDDCEFLPSFSDKMSKAIVFTNYFDNCLDKSSYKSGVLDKLSAVEAHINENLYAFQLVSNYDVKNIKVTEKLSQALANQIMLSREAMRAWLRKGYFLPMQSGVDKITMGVILARLQKLEFIPALAYALNVRFSLMKYFREEEKDMGLTIQTAYLNLREKVLNTKDTASCENDLEFYLAVGQLLRYFFSLSQAQTLHYDVLWRGITAARDAGDIKTEYRKYFQRYAHEININNPRFNNMLSIASSYLPKKEEPINLDALFYGFAADKIIYYKDKEDDKNDKEQ</sequence>
<accession>Q0AVZ8</accession>
<evidence type="ECO:0000313" key="2">
    <source>
        <dbReference type="Proteomes" id="UP000001968"/>
    </source>
</evidence>
<dbReference type="STRING" id="335541.Swol_1808"/>
<dbReference type="eggNOG" id="ENOG502Z9DX">
    <property type="taxonomic scope" value="Bacteria"/>
</dbReference>